<name>A0A2U1B393_9BACT</name>
<organism evidence="1 2">
    <name type="scientific">Pontibacter virosus</name>
    <dbReference type="NCBI Taxonomy" id="1765052"/>
    <lineage>
        <taxon>Bacteria</taxon>
        <taxon>Pseudomonadati</taxon>
        <taxon>Bacteroidota</taxon>
        <taxon>Cytophagia</taxon>
        <taxon>Cytophagales</taxon>
        <taxon>Hymenobacteraceae</taxon>
        <taxon>Pontibacter</taxon>
    </lineage>
</organism>
<evidence type="ECO:0000313" key="2">
    <source>
        <dbReference type="Proteomes" id="UP000245466"/>
    </source>
</evidence>
<proteinExistence type="predicted"/>
<evidence type="ECO:0000313" key="1">
    <source>
        <dbReference type="EMBL" id="PVY43149.1"/>
    </source>
</evidence>
<gene>
    <name evidence="1" type="ORF">C8E01_102326</name>
</gene>
<protein>
    <submittedName>
        <fullName evidence="1">Uncharacterized protein</fullName>
    </submittedName>
</protein>
<reference evidence="1 2" key="1">
    <citation type="submission" date="2018-04" db="EMBL/GenBank/DDBJ databases">
        <title>Genomic Encyclopedia of Type Strains, Phase IV (KMG-IV): sequencing the most valuable type-strain genomes for metagenomic binning, comparative biology and taxonomic classification.</title>
        <authorList>
            <person name="Goeker M."/>
        </authorList>
    </citation>
    <scope>NUCLEOTIDE SEQUENCE [LARGE SCALE GENOMIC DNA]</scope>
    <source>
        <strain evidence="1 2">DSM 100231</strain>
    </source>
</reference>
<accession>A0A2U1B393</accession>
<sequence>MRAFNEISFLDFKNNWLNQIKKEVESQGKDYILKVDEDDYAEYLEAEYRLIPLEVDLDSEHIAHPTKVKDWTEGRRSGERYEVEAYKCTVSYNFTGSALLFKVQSNPWTMTSYEISVDERNCQVSFSFNIRNQDPQEFRKLKDECFKRAFTNLPKLNQNVSEINNVLENTIRNCIKVEKQKYLKENDFFAAINVKVNSDTQSVFTAPTLKRKIVPQPQIPKGKEFASEPAMSREMYYDVLKVVYDSGKSMEKKPALYIGKDEEGLRDQFLFVLETRYVGVTATGETFNRSGKTDILLKYAADGSNIFVAECKFWHGASEYHKAISQLFDRYLTWRDSKVAIMMFVPNSDFTKVLNTLNVETQRHPYFKRKIGERGESSFSYEFHLPKDEGKTVYVEVMAFHYDKK</sequence>
<keyword evidence="2" id="KW-1185">Reference proteome</keyword>
<dbReference type="OrthoDB" id="5447244at2"/>
<dbReference type="AlphaFoldDB" id="A0A2U1B393"/>
<comment type="caution">
    <text evidence="1">The sequence shown here is derived from an EMBL/GenBank/DDBJ whole genome shotgun (WGS) entry which is preliminary data.</text>
</comment>
<dbReference type="EMBL" id="QEKI01000002">
    <property type="protein sequence ID" value="PVY43149.1"/>
    <property type="molecule type" value="Genomic_DNA"/>
</dbReference>
<dbReference type="RefSeq" id="WP_116542178.1">
    <property type="nucleotide sequence ID" value="NZ_QEKI01000002.1"/>
</dbReference>
<dbReference type="Proteomes" id="UP000245466">
    <property type="component" value="Unassembled WGS sequence"/>
</dbReference>